<sequence length="74" mass="8756">MNIDKNYLIKGDNLEVMNSILPFYKGKVKLVYIDPPYNTGNKNFQYNDSFESIDLIIKYFNVDEEEAKKNKITR</sequence>
<organism evidence="1 2">
    <name type="scientific">Campylobacter phage CP81</name>
    <dbReference type="NCBI Taxonomy" id="2927008"/>
    <lineage>
        <taxon>Viruses</taxon>
        <taxon>Duplodnaviria</taxon>
        <taxon>Heunggongvirae</taxon>
        <taxon>Uroviricota</taxon>
        <taxon>Caudoviricetes</taxon>
        <taxon>Connertonviridae</taxon>
        <taxon>Fletchervirus</taxon>
        <taxon>Fletchervirus CP81</taxon>
    </lineage>
</organism>
<dbReference type="Gene3D" id="3.40.50.150">
    <property type="entry name" value="Vaccinia Virus protein VP39"/>
    <property type="match status" value="1"/>
</dbReference>
<protein>
    <submittedName>
        <fullName evidence="1">Uncharacterized protein</fullName>
    </submittedName>
</protein>
<dbReference type="PROSITE" id="PS00092">
    <property type="entry name" value="N6_MTASE"/>
    <property type="match status" value="1"/>
</dbReference>
<dbReference type="InterPro" id="IPR002052">
    <property type="entry name" value="DNA_methylase_N6_adenine_CS"/>
</dbReference>
<reference evidence="2" key="1">
    <citation type="journal article" date="2011" name="J. Virol.">
        <title>Campylobacter jejuni group III phage CP81 contains many T4-like genes without belonging to the T4-type phage group: implications for the evolution of T4 phages.</title>
        <authorList>
            <person name="Hammerl J.A."/>
            <person name="Jackel C."/>
            <person name="Reetz J."/>
            <person name="Beck S."/>
            <person name="Alter T."/>
            <person name="Lurz R."/>
            <person name="Barretto C."/>
            <person name="Brussow H."/>
            <person name="Hertwig S."/>
        </authorList>
    </citation>
    <scope>NUCLEOTIDE SEQUENCE [LARGE SCALE GENOMIC DNA]</scope>
</reference>
<keyword evidence="2" id="KW-1185">Reference proteome</keyword>
<evidence type="ECO:0000313" key="1">
    <source>
        <dbReference type="EMBL" id="CBZ42298.1"/>
    </source>
</evidence>
<evidence type="ECO:0000313" key="2">
    <source>
        <dbReference type="Proteomes" id="UP000008182"/>
    </source>
</evidence>
<proteinExistence type="predicted"/>
<dbReference type="SUPFAM" id="SSF53335">
    <property type="entry name" value="S-adenosyl-L-methionine-dependent methyltransferases"/>
    <property type="match status" value="1"/>
</dbReference>
<accession>G0LWC5</accession>
<dbReference type="GO" id="GO:0032259">
    <property type="term" value="P:methylation"/>
    <property type="evidence" value="ECO:0007669"/>
    <property type="project" value="InterPro"/>
</dbReference>
<dbReference type="REBASE" id="39464">
    <property type="entry name" value="M.CphCP81ORFAP"/>
</dbReference>
<dbReference type="GO" id="GO:0008168">
    <property type="term" value="F:methyltransferase activity"/>
    <property type="evidence" value="ECO:0007669"/>
    <property type="project" value="InterPro"/>
</dbReference>
<dbReference type="RefSeq" id="YP_009623357.1">
    <property type="nucleotide sequence ID" value="NC_042112.1"/>
</dbReference>
<dbReference type="EMBL" id="FR823450">
    <property type="protein sequence ID" value="CBZ42298.1"/>
    <property type="molecule type" value="Genomic_DNA"/>
</dbReference>
<dbReference type="GO" id="GO:0003676">
    <property type="term" value="F:nucleic acid binding"/>
    <property type="evidence" value="ECO:0007669"/>
    <property type="project" value="InterPro"/>
</dbReference>
<dbReference type="GeneID" id="40100148"/>
<dbReference type="InterPro" id="IPR029063">
    <property type="entry name" value="SAM-dependent_MTases_sf"/>
</dbReference>
<name>G0LWC5_9CAUD</name>
<dbReference type="Proteomes" id="UP000008182">
    <property type="component" value="Segment"/>
</dbReference>